<feature type="transmembrane region" description="Helical" evidence="8">
    <location>
        <begin position="262"/>
        <end position="284"/>
    </location>
</feature>
<dbReference type="GO" id="GO:0015297">
    <property type="term" value="F:antiporter activity"/>
    <property type="evidence" value="ECO:0007669"/>
    <property type="project" value="InterPro"/>
</dbReference>
<dbReference type="KEGG" id="oyw:OdinLCB4_001940"/>
<evidence type="ECO:0000256" key="1">
    <source>
        <dbReference type="ARBA" id="ARBA00004651"/>
    </source>
</evidence>
<dbReference type="PANTHER" id="PTHR43057:SF1">
    <property type="entry name" value="ARSENICAL-RESISTANCE PROTEIN 3"/>
    <property type="match status" value="1"/>
</dbReference>
<reference evidence="9" key="1">
    <citation type="journal article" date="2017" name="Nature">
        <title>Asgard archaea illuminate the origin of eukaryotic cellular complexity.</title>
        <authorList>
            <person name="Zaremba-Niedzwiedzka K."/>
            <person name="Caceres E.F."/>
            <person name="Saw J.H."/>
            <person name="Backstrom D."/>
            <person name="Juzokaite L."/>
            <person name="Vancaester E."/>
            <person name="Seitz K.W."/>
            <person name="Anantharaman K."/>
            <person name="Starnawski P."/>
            <person name="Kjeldsen K.U."/>
            <person name="Scott M.B."/>
            <person name="Nunoura T."/>
            <person name="Banfield J.F."/>
            <person name="Schramm A."/>
            <person name="Baker B.J."/>
            <person name="Spang A."/>
            <person name="Ettema T.J.G."/>
        </authorList>
    </citation>
    <scope>NUCLEOTIDE SEQUENCE</scope>
    <source>
        <strain evidence="9">LCB_4</strain>
    </source>
</reference>
<dbReference type="InterPro" id="IPR004706">
    <property type="entry name" value="Arsenical-R_Acr3"/>
</dbReference>
<evidence type="ECO:0000256" key="4">
    <source>
        <dbReference type="ARBA" id="ARBA00022475"/>
    </source>
</evidence>
<name>A0AAF0D2Z2_ODILC</name>
<dbReference type="Pfam" id="PF01758">
    <property type="entry name" value="SBF"/>
    <property type="match status" value="1"/>
</dbReference>
<keyword evidence="4" id="KW-1003">Cell membrane</keyword>
<dbReference type="AlphaFoldDB" id="A0AAF0D2Z2"/>
<feature type="transmembrane region" description="Helical" evidence="8">
    <location>
        <begin position="6"/>
        <end position="25"/>
    </location>
</feature>
<proteinExistence type="inferred from homology"/>
<feature type="transmembrane region" description="Helical" evidence="8">
    <location>
        <begin position="66"/>
        <end position="86"/>
    </location>
</feature>
<keyword evidence="5 8" id="KW-0812">Transmembrane</keyword>
<keyword evidence="3" id="KW-0813">Transport</keyword>
<dbReference type="GO" id="GO:0015104">
    <property type="term" value="F:antimonite transmembrane transporter activity"/>
    <property type="evidence" value="ECO:0007669"/>
    <property type="project" value="TreeGrafter"/>
</dbReference>
<protein>
    <submittedName>
        <fullName evidence="9">Bile acid:sodium symporter</fullName>
    </submittedName>
</protein>
<dbReference type="Gene3D" id="1.20.1530.20">
    <property type="match status" value="1"/>
</dbReference>
<evidence type="ECO:0000256" key="3">
    <source>
        <dbReference type="ARBA" id="ARBA00022448"/>
    </source>
</evidence>
<evidence type="ECO:0000313" key="10">
    <source>
        <dbReference type="Proteomes" id="UP000186851"/>
    </source>
</evidence>
<dbReference type="EMBL" id="CP091871">
    <property type="protein sequence ID" value="WEU40711.1"/>
    <property type="molecule type" value="Genomic_DNA"/>
</dbReference>
<dbReference type="InterPro" id="IPR002657">
    <property type="entry name" value="BilAc:Na_symport/Acr3"/>
</dbReference>
<evidence type="ECO:0000313" key="9">
    <source>
        <dbReference type="EMBL" id="WEU40711.1"/>
    </source>
</evidence>
<dbReference type="GO" id="GO:0015105">
    <property type="term" value="F:arsenite transmembrane transporter activity"/>
    <property type="evidence" value="ECO:0007669"/>
    <property type="project" value="TreeGrafter"/>
</dbReference>
<accession>A0AAF0D2Z2</accession>
<dbReference type="InterPro" id="IPR038770">
    <property type="entry name" value="Na+/solute_symporter_sf"/>
</dbReference>
<dbReference type="Proteomes" id="UP000186851">
    <property type="component" value="Chromosome"/>
</dbReference>
<feature type="transmembrane region" description="Helical" evidence="8">
    <location>
        <begin position="237"/>
        <end position="256"/>
    </location>
</feature>
<comment type="similarity">
    <text evidence="2">Belongs to the arsenical resistance-3 (ACR3) (TC 2.A.59) family.</text>
</comment>
<feature type="transmembrane region" description="Helical" evidence="8">
    <location>
        <begin position="98"/>
        <end position="121"/>
    </location>
</feature>
<dbReference type="GO" id="GO:0005886">
    <property type="term" value="C:plasma membrane"/>
    <property type="evidence" value="ECO:0007669"/>
    <property type="project" value="UniProtKB-SubCell"/>
</dbReference>
<evidence type="ECO:0000256" key="8">
    <source>
        <dbReference type="SAM" id="Phobius"/>
    </source>
</evidence>
<sequence length="306" mass="34622">MNISIPIAVLIILLLTPQFICWENYRAEFTSVFRKRLPLILIVCANWIISPLMGFLSANIFFPENVFYRIGVSLLFLGPSISMVLYWNKIAAGCKSLVISATLINTFLIITLYPLLAYFLISRAGAFIPLENMFFTILLFFLTPLVLGLILQYIFKSRAHNCLSNRVYSATDKISLISFFMFLVVLYIIQSRLIISKPLEFVILSIPVLFGYLLVFFIILVLSFLGRLSYEEAASACIIGTGNQYELAIAASIIIFGVGSSVFFVVSIGPLLEAPVMIIIIRLLKTYKMHFLRDRKTEYVKNNVVS</sequence>
<evidence type="ECO:0000256" key="7">
    <source>
        <dbReference type="ARBA" id="ARBA00023136"/>
    </source>
</evidence>
<feature type="transmembrane region" description="Helical" evidence="8">
    <location>
        <begin position="133"/>
        <end position="155"/>
    </location>
</feature>
<evidence type="ECO:0000256" key="5">
    <source>
        <dbReference type="ARBA" id="ARBA00022692"/>
    </source>
</evidence>
<gene>
    <name evidence="9" type="ORF">OdinLCB4_001940</name>
</gene>
<evidence type="ECO:0000256" key="2">
    <source>
        <dbReference type="ARBA" id="ARBA00010110"/>
    </source>
</evidence>
<feature type="transmembrane region" description="Helical" evidence="8">
    <location>
        <begin position="37"/>
        <end position="60"/>
    </location>
</feature>
<dbReference type="PANTHER" id="PTHR43057">
    <property type="entry name" value="ARSENITE EFFLUX TRANSPORTER"/>
    <property type="match status" value="1"/>
</dbReference>
<evidence type="ECO:0000256" key="6">
    <source>
        <dbReference type="ARBA" id="ARBA00022989"/>
    </source>
</evidence>
<keyword evidence="6 8" id="KW-1133">Transmembrane helix</keyword>
<organism evidence="9 10">
    <name type="scientific">Odinarchaeota yellowstonii (strain LCB_4)</name>
    <dbReference type="NCBI Taxonomy" id="1841599"/>
    <lineage>
        <taxon>Archaea</taxon>
        <taxon>Promethearchaeati</taxon>
        <taxon>Candidatus Odinarchaeota</taxon>
        <taxon>Candidatus Odinarchaeia</taxon>
        <taxon>Candidatus Odinarchaeales</taxon>
        <taxon>Candidatus Odinarchaeaceae</taxon>
        <taxon>Candidatus Odinarchaeum</taxon>
    </lineage>
</organism>
<reference evidence="9" key="2">
    <citation type="journal article" date="2022" name="Nat. Microbiol.">
        <title>A closed Candidatus Odinarchaeum chromosome exposes Asgard archaeal viruses.</title>
        <authorList>
            <person name="Tamarit D."/>
            <person name="Caceres E.F."/>
            <person name="Krupovic M."/>
            <person name="Nijland R."/>
            <person name="Eme L."/>
            <person name="Robinson N.P."/>
            <person name="Ettema T.J.G."/>
        </authorList>
    </citation>
    <scope>NUCLEOTIDE SEQUENCE</scope>
    <source>
        <strain evidence="9">LCB_4</strain>
    </source>
</reference>
<keyword evidence="7 8" id="KW-0472">Membrane</keyword>
<comment type="subcellular location">
    <subcellularLocation>
        <location evidence="1">Cell membrane</location>
        <topology evidence="1">Multi-pass membrane protein</topology>
    </subcellularLocation>
</comment>
<feature type="transmembrane region" description="Helical" evidence="8">
    <location>
        <begin position="201"/>
        <end position="225"/>
    </location>
</feature>
<feature type="transmembrane region" description="Helical" evidence="8">
    <location>
        <begin position="176"/>
        <end position="195"/>
    </location>
</feature>